<protein>
    <recommendedName>
        <fullName evidence="3">DUF505 domain-containing protein</fullName>
    </recommendedName>
</protein>
<dbReference type="GeneID" id="33332318"/>
<dbReference type="Pfam" id="PF04458">
    <property type="entry name" value="DUF505"/>
    <property type="match status" value="2"/>
</dbReference>
<keyword evidence="2" id="KW-1185">Reference proteome</keyword>
<reference evidence="1 2" key="1">
    <citation type="submission" date="2016-03" db="EMBL/GenBank/DDBJ databases">
        <title>Complete genome sequence of Thermococcus gorgonarius.</title>
        <authorList>
            <person name="Oger P.M."/>
        </authorList>
    </citation>
    <scope>NUCLEOTIDE SEQUENCE [LARGE SCALE GENOMIC DNA]</scope>
    <source>
        <strain evidence="1 2">W-12</strain>
    </source>
</reference>
<evidence type="ECO:0000313" key="2">
    <source>
        <dbReference type="Proteomes" id="UP000250134"/>
    </source>
</evidence>
<dbReference type="EMBL" id="CP014855">
    <property type="protein sequence ID" value="ASJ01270.1"/>
    <property type="molecule type" value="Genomic_DNA"/>
</dbReference>
<dbReference type="KEGG" id="tgg:A3K92_07150"/>
<dbReference type="OrthoDB" id="63976at2157"/>
<dbReference type="Proteomes" id="UP000250134">
    <property type="component" value="Chromosome"/>
</dbReference>
<proteinExistence type="predicted"/>
<evidence type="ECO:0000313" key="1">
    <source>
        <dbReference type="EMBL" id="ASJ01270.1"/>
    </source>
</evidence>
<organism evidence="1 2">
    <name type="scientific">Thermococcus gorgonarius</name>
    <dbReference type="NCBI Taxonomy" id="71997"/>
    <lineage>
        <taxon>Archaea</taxon>
        <taxon>Methanobacteriati</taxon>
        <taxon>Methanobacteriota</taxon>
        <taxon>Thermococci</taxon>
        <taxon>Thermococcales</taxon>
        <taxon>Thermococcaceae</taxon>
        <taxon>Thermococcus</taxon>
    </lineage>
</organism>
<evidence type="ECO:0008006" key="3">
    <source>
        <dbReference type="Google" id="ProtNLM"/>
    </source>
</evidence>
<accession>A0A2Z2M564</accession>
<dbReference type="AlphaFoldDB" id="A0A2Z2M564"/>
<sequence>MYLKKRHIEILREMKKTDSQAEIEAKLPEEFQIRAIELYILGFAELEGGKIKLTEAGRKLLEISDSLNLEELPDVIADTEIMKMLELLEETGKILESWLEKLKERKLADENGLTEFGKALLQLYRKTHPVVYLTPEIASFLRGMPKLGTLDELVTFKNSRLYGDNIVNALQAMRLLLISPPTEKGRAFTTTPAAKLALRALNMIPVFARAIVLRKEDFEALKAGKTNAELESMGLSDEKGTTEFGKAMMETYEAMGRVEEKVLPIYLLEDELNVLKAIQEIEKKYETNPDILPTEKEIAKRVDVEDLGAVLHLLESKELIERRLVKNKDTYWLTKWGKEAINFGVVSPDAMKAVTYAESGDVPIAEWVIKAQEEGVVKAGITDKGRFYLRLSKEIRRKPYLTRYDAAILAKLPRKKYIHRNELVELVQNYVGGDEKEIVRAIGEAEAKGFVVELQNEMVKLTELGEKVKTALENAKLQEIVKVKFSVTPTLYNALKVIYDNLETFNRIWKEKGEARGYKMEEVDVIRKHLSLSDDEIKKALTMLRELGFLGSKSLTEAGKTLVEAYMAI</sequence>
<dbReference type="InterPro" id="IPR007548">
    <property type="entry name" value="DUF505"/>
</dbReference>
<dbReference type="RefSeq" id="WP_088885608.1">
    <property type="nucleotide sequence ID" value="NZ_CP014855.1"/>
</dbReference>
<name>A0A2Z2M564_THEGO</name>
<gene>
    <name evidence="1" type="ORF">A3K92_07150</name>
</gene>